<dbReference type="EMBL" id="CP107006">
    <property type="protein sequence ID" value="UYQ94812.1"/>
    <property type="molecule type" value="Genomic_DNA"/>
</dbReference>
<keyword evidence="9" id="KW-1185">Reference proteome</keyword>
<feature type="domain" description="SusD-like N-terminal" evidence="7">
    <location>
        <begin position="22"/>
        <end position="222"/>
    </location>
</feature>
<protein>
    <submittedName>
        <fullName evidence="8">RagB/SusD family nutrient uptake outer membrane protein</fullName>
    </submittedName>
</protein>
<sequence length="450" mass="50282">MKQLLYPILAAALCLGACTKGDFLNKKPRTNLVVPSTLTDFQALLDNDIMNQSPAMGEITADNFYVKDGFQQTMPLKDLNTVLWKTDIYEGTGNVEDWNTPYKQVFTANVVLEGIQKLPVSADWEHVKGSALFYRAHAFYQLATVFAAAYDATTAKSDLGIPLKLASDVNENISRGNLQQTFDRILTDLHEAVNLLSADFPATLRNRPSRPAAMALLSRVYLYMRDYERAGLYADSSLQLYNKLIDYNAVASALFPFTRLNDETLFQCRLTTNYVLLGIAAPGTIIDSNLYKSYTTGDLRPSLFFRASSAGGWSLGGSYNQSVNPFSGLATDEVYLNRAECYARAGKINEAISDLNTLRAKRFAPSSYVALSATTKEEALAFVLAERRKELPFRSTRFTDLKRLNKEGYNIHLKRISNGQTYELVPNDPRYVMPIPPDEINITGIPQNQR</sequence>
<organism evidence="8 9">
    <name type="scientific">Chitinophaga horti</name>
    <dbReference type="NCBI Taxonomy" id="2920382"/>
    <lineage>
        <taxon>Bacteria</taxon>
        <taxon>Pseudomonadati</taxon>
        <taxon>Bacteroidota</taxon>
        <taxon>Chitinophagia</taxon>
        <taxon>Chitinophagales</taxon>
        <taxon>Chitinophagaceae</taxon>
        <taxon>Chitinophaga</taxon>
    </lineage>
</organism>
<dbReference type="InterPro" id="IPR012944">
    <property type="entry name" value="SusD_RagB_dom"/>
</dbReference>
<keyword evidence="3" id="KW-0732">Signal</keyword>
<evidence type="ECO:0000256" key="3">
    <source>
        <dbReference type="ARBA" id="ARBA00022729"/>
    </source>
</evidence>
<evidence type="ECO:0000256" key="4">
    <source>
        <dbReference type="ARBA" id="ARBA00023136"/>
    </source>
</evidence>
<evidence type="ECO:0000259" key="6">
    <source>
        <dbReference type="Pfam" id="PF07980"/>
    </source>
</evidence>
<dbReference type="InterPro" id="IPR011990">
    <property type="entry name" value="TPR-like_helical_dom_sf"/>
</dbReference>
<comment type="subcellular location">
    <subcellularLocation>
        <location evidence="1">Cell outer membrane</location>
    </subcellularLocation>
</comment>
<dbReference type="Pfam" id="PF07980">
    <property type="entry name" value="SusD_RagB"/>
    <property type="match status" value="1"/>
</dbReference>
<proteinExistence type="inferred from homology"/>
<dbReference type="Pfam" id="PF14322">
    <property type="entry name" value="SusD-like_3"/>
    <property type="match status" value="1"/>
</dbReference>
<gene>
    <name evidence="8" type="ORF">MKQ68_06870</name>
</gene>
<dbReference type="InterPro" id="IPR033985">
    <property type="entry name" value="SusD-like_N"/>
</dbReference>
<dbReference type="Gene3D" id="1.25.40.390">
    <property type="match status" value="1"/>
</dbReference>
<accession>A0ABY6J5B5</accession>
<evidence type="ECO:0000313" key="9">
    <source>
        <dbReference type="Proteomes" id="UP001162741"/>
    </source>
</evidence>
<dbReference type="RefSeq" id="WP_264282644.1">
    <property type="nucleotide sequence ID" value="NZ_CP107006.1"/>
</dbReference>
<keyword evidence="4" id="KW-0472">Membrane</keyword>
<dbReference type="SUPFAM" id="SSF48452">
    <property type="entry name" value="TPR-like"/>
    <property type="match status" value="1"/>
</dbReference>
<reference evidence="8" key="1">
    <citation type="submission" date="2022-10" db="EMBL/GenBank/DDBJ databases">
        <title>Chitinophaga sp. nov., isolated from soil.</title>
        <authorList>
            <person name="Jeon C.O."/>
        </authorList>
    </citation>
    <scope>NUCLEOTIDE SEQUENCE</scope>
    <source>
        <strain evidence="8">R8</strain>
    </source>
</reference>
<evidence type="ECO:0000256" key="5">
    <source>
        <dbReference type="ARBA" id="ARBA00023237"/>
    </source>
</evidence>
<feature type="domain" description="RagB/SusD" evidence="6">
    <location>
        <begin position="333"/>
        <end position="441"/>
    </location>
</feature>
<evidence type="ECO:0000256" key="2">
    <source>
        <dbReference type="ARBA" id="ARBA00006275"/>
    </source>
</evidence>
<evidence type="ECO:0000256" key="1">
    <source>
        <dbReference type="ARBA" id="ARBA00004442"/>
    </source>
</evidence>
<comment type="similarity">
    <text evidence="2">Belongs to the SusD family.</text>
</comment>
<name>A0ABY6J5B5_9BACT</name>
<evidence type="ECO:0000259" key="7">
    <source>
        <dbReference type="Pfam" id="PF14322"/>
    </source>
</evidence>
<evidence type="ECO:0000313" key="8">
    <source>
        <dbReference type="EMBL" id="UYQ94812.1"/>
    </source>
</evidence>
<keyword evidence="5" id="KW-0998">Cell outer membrane</keyword>
<dbReference type="Proteomes" id="UP001162741">
    <property type="component" value="Chromosome"/>
</dbReference>